<feature type="compositionally biased region" description="Basic and acidic residues" evidence="1">
    <location>
        <begin position="60"/>
        <end position="69"/>
    </location>
</feature>
<protein>
    <submittedName>
        <fullName evidence="2">Uncharacterized protein</fullName>
    </submittedName>
</protein>
<proteinExistence type="predicted"/>
<comment type="caution">
    <text evidence="2">The sequence shown here is derived from an EMBL/GenBank/DDBJ whole genome shotgun (WGS) entry which is preliminary data.</text>
</comment>
<dbReference type="EMBL" id="JARIHO010000060">
    <property type="protein sequence ID" value="KAJ7315795.1"/>
    <property type="molecule type" value="Genomic_DNA"/>
</dbReference>
<keyword evidence="3" id="KW-1185">Reference proteome</keyword>
<reference evidence="2" key="1">
    <citation type="submission" date="2023-03" db="EMBL/GenBank/DDBJ databases">
        <title>Massive genome expansion in bonnet fungi (Mycena s.s.) driven by repeated elements and novel gene families across ecological guilds.</title>
        <authorList>
            <consortium name="Lawrence Berkeley National Laboratory"/>
            <person name="Harder C.B."/>
            <person name="Miyauchi S."/>
            <person name="Viragh M."/>
            <person name="Kuo A."/>
            <person name="Thoen E."/>
            <person name="Andreopoulos B."/>
            <person name="Lu D."/>
            <person name="Skrede I."/>
            <person name="Drula E."/>
            <person name="Henrissat B."/>
            <person name="Morin E."/>
            <person name="Kohler A."/>
            <person name="Barry K."/>
            <person name="LaButti K."/>
            <person name="Morin E."/>
            <person name="Salamov A."/>
            <person name="Lipzen A."/>
            <person name="Mereny Z."/>
            <person name="Hegedus B."/>
            <person name="Baldrian P."/>
            <person name="Stursova M."/>
            <person name="Weitz H."/>
            <person name="Taylor A."/>
            <person name="Grigoriev I.V."/>
            <person name="Nagy L.G."/>
            <person name="Martin F."/>
            <person name="Kauserud H."/>
        </authorList>
    </citation>
    <scope>NUCLEOTIDE SEQUENCE</scope>
    <source>
        <strain evidence="2">CBHHK002</strain>
    </source>
</reference>
<dbReference type="Proteomes" id="UP001218218">
    <property type="component" value="Unassembled WGS sequence"/>
</dbReference>
<accession>A0AAD6ZCY5</accession>
<organism evidence="2 3">
    <name type="scientific">Mycena albidolilacea</name>
    <dbReference type="NCBI Taxonomy" id="1033008"/>
    <lineage>
        <taxon>Eukaryota</taxon>
        <taxon>Fungi</taxon>
        <taxon>Dikarya</taxon>
        <taxon>Basidiomycota</taxon>
        <taxon>Agaricomycotina</taxon>
        <taxon>Agaricomycetes</taxon>
        <taxon>Agaricomycetidae</taxon>
        <taxon>Agaricales</taxon>
        <taxon>Marasmiineae</taxon>
        <taxon>Mycenaceae</taxon>
        <taxon>Mycena</taxon>
    </lineage>
</organism>
<evidence type="ECO:0000313" key="3">
    <source>
        <dbReference type="Proteomes" id="UP001218218"/>
    </source>
</evidence>
<dbReference type="AlphaFoldDB" id="A0AAD6ZCY5"/>
<evidence type="ECO:0000256" key="1">
    <source>
        <dbReference type="SAM" id="MobiDB-lite"/>
    </source>
</evidence>
<gene>
    <name evidence="2" type="ORF">DFH08DRAFT_820369</name>
</gene>
<feature type="compositionally biased region" description="Basic and acidic residues" evidence="1">
    <location>
        <begin position="16"/>
        <end position="31"/>
    </location>
</feature>
<evidence type="ECO:0000313" key="2">
    <source>
        <dbReference type="EMBL" id="KAJ7315795.1"/>
    </source>
</evidence>
<feature type="region of interest" description="Disordered" evidence="1">
    <location>
        <begin position="1"/>
        <end position="119"/>
    </location>
</feature>
<name>A0AAD6ZCY5_9AGAR</name>
<sequence length="200" mass="22203">MRCNGYGSWVNGVNKTAREEEQRPTIRREIQDAGSEQKAGTGKRVTAEEMLVTTQNKIKGNAEGRREGEIGGDSGGRHAWGKKRKSGDETPRHSAVNGRVRKAEVPGLDSKSSGNRAHGGDHDVFSHVFGLGVDRAAWLKSPTKQAASIFFRVHNLDSYFPGGPYWGRSERRLLFGQFGHLSLLIFRHPFRFLVEDGRSS</sequence>